<name>A0ABT1UCE7_9GAMM</name>
<dbReference type="RefSeq" id="WP_256617434.1">
    <property type="nucleotide sequence ID" value="NZ_JANIBK010000335.1"/>
</dbReference>
<evidence type="ECO:0000313" key="2">
    <source>
        <dbReference type="Proteomes" id="UP001524586"/>
    </source>
</evidence>
<proteinExistence type="predicted"/>
<evidence type="ECO:0000313" key="1">
    <source>
        <dbReference type="EMBL" id="MCQ8131059.1"/>
    </source>
</evidence>
<sequence>MRRMLAFKHSAHDATANAPYKTSQILDAFQFHGGVFSRFAAPSTGGFERISPSGAMQGCIAFSAGAGMPLRKTPFKAFGAQDQSGIRVSFLFFGQAKKRNPPAGAGIGIQTRP</sequence>
<protein>
    <submittedName>
        <fullName evidence="1">Uncharacterized protein</fullName>
    </submittedName>
</protein>
<keyword evidence="2" id="KW-1185">Reference proteome</keyword>
<reference evidence="1 2" key="1">
    <citation type="submission" date="2022-07" db="EMBL/GenBank/DDBJ databases">
        <title>Methylomonas rivi sp. nov., Methylomonas rosea sp. nov., Methylomonas aureus sp. nov. and Methylomonas subterranea sp. nov., four novel methanotrophs isolated from a freshwater creek and the deep terrestrial subsurface.</title>
        <authorList>
            <person name="Abin C."/>
            <person name="Sankaranarayanan K."/>
            <person name="Garner C."/>
            <person name="Sindelar R."/>
            <person name="Kotary K."/>
            <person name="Garner R."/>
            <person name="Barclay S."/>
            <person name="Lawson P."/>
            <person name="Krumholz L."/>
        </authorList>
    </citation>
    <scope>NUCLEOTIDE SEQUENCE [LARGE SCALE GENOMIC DNA]</scope>
    <source>
        <strain evidence="1 2">WSC-6</strain>
    </source>
</reference>
<comment type="caution">
    <text evidence="1">The sequence shown here is derived from an EMBL/GenBank/DDBJ whole genome shotgun (WGS) entry which is preliminary data.</text>
</comment>
<dbReference type="EMBL" id="JANIBK010000335">
    <property type="protein sequence ID" value="MCQ8131059.1"/>
    <property type="molecule type" value="Genomic_DNA"/>
</dbReference>
<organism evidence="1 2">
    <name type="scientific">Methylomonas rivi</name>
    <dbReference type="NCBI Taxonomy" id="2952226"/>
    <lineage>
        <taxon>Bacteria</taxon>
        <taxon>Pseudomonadati</taxon>
        <taxon>Pseudomonadota</taxon>
        <taxon>Gammaproteobacteria</taxon>
        <taxon>Methylococcales</taxon>
        <taxon>Methylococcaceae</taxon>
        <taxon>Methylomonas</taxon>
    </lineage>
</organism>
<gene>
    <name evidence="1" type="ORF">NP596_21570</name>
</gene>
<accession>A0ABT1UCE7</accession>
<dbReference type="Proteomes" id="UP001524586">
    <property type="component" value="Unassembled WGS sequence"/>
</dbReference>